<keyword evidence="5" id="KW-0862">Zinc</keyword>
<keyword evidence="3" id="KW-0479">Metal-binding</keyword>
<evidence type="ECO:0000313" key="11">
    <source>
        <dbReference type="Proteomes" id="UP000092600"/>
    </source>
</evidence>
<dbReference type="SUPFAM" id="SSF57850">
    <property type="entry name" value="RING/U-box"/>
    <property type="match status" value="1"/>
</dbReference>
<dbReference type="RefSeq" id="XP_020094782.1">
    <property type="nucleotide sequence ID" value="XM_020239193.1"/>
</dbReference>
<evidence type="ECO:0000256" key="3">
    <source>
        <dbReference type="ARBA" id="ARBA00022723"/>
    </source>
</evidence>
<proteinExistence type="predicted"/>
<dbReference type="Proteomes" id="UP000515123">
    <property type="component" value="Linkage group 8"/>
</dbReference>
<keyword evidence="7" id="KW-0472">Membrane</keyword>
<dbReference type="SMART" id="SM00184">
    <property type="entry name" value="RING"/>
    <property type="match status" value="1"/>
</dbReference>
<dbReference type="EMBL" id="LSRQ01000210">
    <property type="protein sequence ID" value="OAY84531.1"/>
    <property type="molecule type" value="Genomic_DNA"/>
</dbReference>
<dbReference type="Proteomes" id="UP000092600">
    <property type="component" value="Unassembled WGS sequence"/>
</dbReference>
<feature type="domain" description="RING-type" evidence="9">
    <location>
        <begin position="82"/>
        <end position="124"/>
    </location>
</feature>
<comment type="subcellular location">
    <subcellularLocation>
        <location evidence="1">Membrane</location>
    </subcellularLocation>
</comment>
<evidence type="ECO:0000256" key="8">
    <source>
        <dbReference type="PROSITE-ProRule" id="PRU00175"/>
    </source>
</evidence>
<dbReference type="Gene3D" id="3.30.40.10">
    <property type="entry name" value="Zinc/RING finger domain, C3HC4 (zinc finger)"/>
    <property type="match status" value="1"/>
</dbReference>
<protein>
    <submittedName>
        <fullName evidence="10 13">E3 ubiquitin-protein ligase ATL23</fullName>
    </submittedName>
</protein>
<evidence type="ECO:0000313" key="13">
    <source>
        <dbReference type="RefSeq" id="XP_020094782.1"/>
    </source>
</evidence>
<evidence type="ECO:0000313" key="12">
    <source>
        <dbReference type="Proteomes" id="UP000515123"/>
    </source>
</evidence>
<dbReference type="PROSITE" id="PS50089">
    <property type="entry name" value="ZF_RING_2"/>
    <property type="match status" value="1"/>
</dbReference>
<reference evidence="10 11" key="1">
    <citation type="journal article" date="2016" name="DNA Res.">
        <title>The draft genome of MD-2 pineapple using hybrid error correction of long reads.</title>
        <authorList>
            <person name="Redwan R.M."/>
            <person name="Saidin A."/>
            <person name="Kumar S.V."/>
        </authorList>
    </citation>
    <scope>NUCLEOTIDE SEQUENCE [LARGE SCALE GENOMIC DNA]</scope>
    <source>
        <strain evidence="11">cv. MD2</strain>
        <tissue evidence="10">Leaf</tissue>
    </source>
</reference>
<accession>A0A199W5K5</accession>
<evidence type="ECO:0000313" key="10">
    <source>
        <dbReference type="EMBL" id="OAY84531.1"/>
    </source>
</evidence>
<dbReference type="InterPro" id="IPR013083">
    <property type="entry name" value="Znf_RING/FYVE/PHD"/>
</dbReference>
<dbReference type="PANTHER" id="PTHR46539:SF33">
    <property type="entry name" value="(WILD MALAYSIAN BANANA) HYPOTHETICAL PROTEIN"/>
    <property type="match status" value="1"/>
</dbReference>
<organism evidence="10 11">
    <name type="scientific">Ananas comosus</name>
    <name type="common">Pineapple</name>
    <name type="synonym">Ananas ananas</name>
    <dbReference type="NCBI Taxonomy" id="4615"/>
    <lineage>
        <taxon>Eukaryota</taxon>
        <taxon>Viridiplantae</taxon>
        <taxon>Streptophyta</taxon>
        <taxon>Embryophyta</taxon>
        <taxon>Tracheophyta</taxon>
        <taxon>Spermatophyta</taxon>
        <taxon>Magnoliopsida</taxon>
        <taxon>Liliopsida</taxon>
        <taxon>Poales</taxon>
        <taxon>Bromeliaceae</taxon>
        <taxon>Bromelioideae</taxon>
        <taxon>Ananas</taxon>
    </lineage>
</organism>
<keyword evidence="4 8" id="KW-0863">Zinc-finger</keyword>
<evidence type="ECO:0000256" key="1">
    <source>
        <dbReference type="ARBA" id="ARBA00004370"/>
    </source>
</evidence>
<dbReference type="GeneID" id="109714518"/>
<evidence type="ECO:0000256" key="5">
    <source>
        <dbReference type="ARBA" id="ARBA00022833"/>
    </source>
</evidence>
<dbReference type="InterPro" id="IPR001841">
    <property type="entry name" value="Znf_RING"/>
</dbReference>
<keyword evidence="6" id="KW-1133">Transmembrane helix</keyword>
<dbReference type="OrthoDB" id="644023at2759"/>
<dbReference type="PANTHER" id="PTHR46539">
    <property type="entry name" value="E3 UBIQUITIN-PROTEIN LIGASE ATL42"/>
    <property type="match status" value="1"/>
</dbReference>
<gene>
    <name evidence="13" type="primary">LOC109714518</name>
    <name evidence="10" type="ORF">ACMD2_03618</name>
</gene>
<evidence type="ECO:0000259" key="9">
    <source>
        <dbReference type="PROSITE" id="PS50089"/>
    </source>
</evidence>
<evidence type="ECO:0000256" key="2">
    <source>
        <dbReference type="ARBA" id="ARBA00022692"/>
    </source>
</evidence>
<dbReference type="Gramene" id="Aco011786.1.mrna1">
    <property type="protein sequence ID" value="Aco011786.1.mrna1.cds1"/>
    <property type="gene ID" value="Aco011786.1.path1"/>
</dbReference>
<keyword evidence="2" id="KW-0812">Transmembrane</keyword>
<dbReference type="Pfam" id="PF13639">
    <property type="entry name" value="zf-RING_2"/>
    <property type="match status" value="1"/>
</dbReference>
<reference evidence="13" key="2">
    <citation type="submission" date="2025-04" db="UniProtKB">
        <authorList>
            <consortium name="RefSeq"/>
        </authorList>
    </citation>
    <scope>IDENTIFICATION</scope>
    <source>
        <tissue evidence="13">Leaf</tissue>
    </source>
</reference>
<evidence type="ECO:0000256" key="7">
    <source>
        <dbReference type="ARBA" id="ARBA00023136"/>
    </source>
</evidence>
<dbReference type="GO" id="GO:0016020">
    <property type="term" value="C:membrane"/>
    <property type="evidence" value="ECO:0007669"/>
    <property type="project" value="UniProtKB-SubCell"/>
</dbReference>
<dbReference type="GO" id="GO:0008270">
    <property type="term" value="F:zinc ion binding"/>
    <property type="evidence" value="ECO:0007669"/>
    <property type="project" value="UniProtKB-KW"/>
</dbReference>
<dbReference type="AlphaFoldDB" id="A0A199W5K5"/>
<sequence>MLWILFLGLFLVCAGMSLVFALYLCLLWYAAIRSPTAAAAAGAAAADAAAAAPGEKGLTEAELGRLGGAGDGASVGEGGAECAVCLDDIEAGQAARVLPGCRHAFHRSCADRWLASHPLCPLCRARLLPPPPPPPITDAPSD</sequence>
<evidence type="ECO:0000256" key="6">
    <source>
        <dbReference type="ARBA" id="ARBA00022989"/>
    </source>
</evidence>
<name>A0A199W5K5_ANACO</name>
<evidence type="ECO:0000256" key="4">
    <source>
        <dbReference type="ARBA" id="ARBA00022771"/>
    </source>
</evidence>
<keyword evidence="12" id="KW-1185">Reference proteome</keyword>